<feature type="domain" description="Tyr recombinase" evidence="6">
    <location>
        <begin position="170"/>
        <end position="342"/>
    </location>
</feature>
<evidence type="ECO:0000256" key="1">
    <source>
        <dbReference type="ARBA" id="ARBA00008857"/>
    </source>
</evidence>
<evidence type="ECO:0000259" key="7">
    <source>
        <dbReference type="PROSITE" id="PS51900"/>
    </source>
</evidence>
<evidence type="ECO:0000256" key="3">
    <source>
        <dbReference type="ARBA" id="ARBA00023125"/>
    </source>
</evidence>
<dbReference type="InterPro" id="IPR011010">
    <property type="entry name" value="DNA_brk_join_enz"/>
</dbReference>
<dbReference type="PROSITE" id="PS51900">
    <property type="entry name" value="CB"/>
    <property type="match status" value="1"/>
</dbReference>
<dbReference type="InterPro" id="IPR050090">
    <property type="entry name" value="Tyrosine_recombinase_XerCD"/>
</dbReference>
<dbReference type="InterPro" id="IPR010998">
    <property type="entry name" value="Integrase_recombinase_N"/>
</dbReference>
<dbReference type="InterPro" id="IPR013762">
    <property type="entry name" value="Integrase-like_cat_sf"/>
</dbReference>
<evidence type="ECO:0000259" key="6">
    <source>
        <dbReference type="PROSITE" id="PS51898"/>
    </source>
</evidence>
<dbReference type="GO" id="GO:0015074">
    <property type="term" value="P:DNA integration"/>
    <property type="evidence" value="ECO:0007669"/>
    <property type="project" value="UniProtKB-KW"/>
</dbReference>
<protein>
    <submittedName>
        <fullName evidence="8">Tyrosine recombinase XerD</fullName>
    </submittedName>
</protein>
<dbReference type="EMBL" id="CP017903">
    <property type="protein sequence ID" value="ARP20732.1"/>
    <property type="molecule type" value="Genomic_DNA"/>
</dbReference>
<dbReference type="Pfam" id="PF00589">
    <property type="entry name" value="Phage_integrase"/>
    <property type="match status" value="1"/>
</dbReference>
<dbReference type="SUPFAM" id="SSF56349">
    <property type="entry name" value="DNA breaking-rejoining enzymes"/>
    <property type="match status" value="1"/>
</dbReference>
<evidence type="ECO:0000256" key="2">
    <source>
        <dbReference type="ARBA" id="ARBA00022908"/>
    </source>
</evidence>
<keyword evidence="2" id="KW-0229">DNA integration</keyword>
<dbReference type="InterPro" id="IPR002104">
    <property type="entry name" value="Integrase_catalytic"/>
</dbReference>
<comment type="similarity">
    <text evidence="1">Belongs to the 'phage' integrase family.</text>
</comment>
<keyword evidence="4" id="KW-0233">DNA recombination</keyword>
<dbReference type="PROSITE" id="PS51898">
    <property type="entry name" value="TYR_RECOMBINASE"/>
    <property type="match status" value="1"/>
</dbReference>
<dbReference type="Gene3D" id="1.10.150.130">
    <property type="match status" value="1"/>
</dbReference>
<dbReference type="AlphaFoldDB" id="A0A1W6US01"/>
<dbReference type="RefSeq" id="WP_062866752.1">
    <property type="nucleotide sequence ID" value="NZ_CP017890.1"/>
</dbReference>
<dbReference type="Gene3D" id="1.10.443.10">
    <property type="entry name" value="Intergrase catalytic core"/>
    <property type="match status" value="1"/>
</dbReference>
<evidence type="ECO:0000256" key="5">
    <source>
        <dbReference type="PROSITE-ProRule" id="PRU01248"/>
    </source>
</evidence>
<dbReference type="PANTHER" id="PTHR30349:SF41">
    <property type="entry name" value="INTEGRASE_RECOMBINASE PROTEIN MJ0367-RELATED"/>
    <property type="match status" value="1"/>
</dbReference>
<accession>A0A1W6US01</accession>
<keyword evidence="3 5" id="KW-0238">DNA-binding</keyword>
<dbReference type="InterPro" id="IPR044068">
    <property type="entry name" value="CB"/>
</dbReference>
<name>A0A1W6US01_VIBAL</name>
<dbReference type="PANTHER" id="PTHR30349">
    <property type="entry name" value="PHAGE INTEGRASE-RELATED"/>
    <property type="match status" value="1"/>
</dbReference>
<organism evidence="8">
    <name type="scientific">Vibrio alginolyticus</name>
    <dbReference type="NCBI Taxonomy" id="663"/>
    <lineage>
        <taxon>Bacteria</taxon>
        <taxon>Pseudomonadati</taxon>
        <taxon>Pseudomonadota</taxon>
        <taxon>Gammaproteobacteria</taxon>
        <taxon>Vibrionales</taxon>
        <taxon>Vibrionaceae</taxon>
        <taxon>Vibrio</taxon>
    </lineage>
</organism>
<dbReference type="CDD" id="cd00796">
    <property type="entry name" value="INT_Rci_Hp1_C"/>
    <property type="match status" value="1"/>
</dbReference>
<gene>
    <name evidence="8" type="primary">xerD_2</name>
    <name evidence="8" type="ORF">K05K4_40080</name>
</gene>
<dbReference type="GO" id="GO:0006310">
    <property type="term" value="P:DNA recombination"/>
    <property type="evidence" value="ECO:0007669"/>
    <property type="project" value="UniProtKB-KW"/>
</dbReference>
<dbReference type="GO" id="GO:0003677">
    <property type="term" value="F:DNA binding"/>
    <property type="evidence" value="ECO:0007669"/>
    <property type="project" value="UniProtKB-UniRule"/>
</dbReference>
<evidence type="ECO:0000256" key="4">
    <source>
        <dbReference type="ARBA" id="ARBA00023172"/>
    </source>
</evidence>
<evidence type="ECO:0000313" key="8">
    <source>
        <dbReference type="EMBL" id="ARP20732.1"/>
    </source>
</evidence>
<reference evidence="8" key="1">
    <citation type="submission" date="2016-10" db="EMBL/GenBank/DDBJ databases">
        <title>The High Quality Genome of Vibrio alginolyticus K01M1.</title>
        <authorList>
            <person name="Wendling C."/>
            <person name="Chibani C.M."/>
            <person name="Hertel R."/>
            <person name="Sproer C."/>
            <person name="Bunk B."/>
            <person name="Overmann J."/>
            <person name="Roth O."/>
            <person name="Liesegang H."/>
        </authorList>
    </citation>
    <scope>NUCLEOTIDE SEQUENCE</scope>
    <source>
        <strain evidence="8">K05K4</strain>
    </source>
</reference>
<feature type="domain" description="Core-binding (CB)" evidence="7">
    <location>
        <begin position="63"/>
        <end position="151"/>
    </location>
</feature>
<sequence length="347" mass="40033">MYRHIQEHYGVTFRQRGTSWQVNFYKDGKRVQRQRKTRQEAVDCVLEELGINVAQLKKDKEQRPMLVLGSLYVGYQAACQNQWSETRQRDWKKSRANGMAALDYFGHEADARDIDKVAVQNWIQHLEERGNSTSTINRKLTALRVILTHCIDANVITHLPTIPFFKETNSREYVISPSLEQRMVDYFVEKGIPEYADFITVAIATGCRCGELLKMRWEWVDLAANALIVHKSIAKNGKTRRVPLLPHAATIMARRKQQALATPFEGLTQAKLSWQWKCMKEALHMTKVKDFVPHIMRHTCASRLASRGVDPHSMMLWLGHGSLKMVERYAHLNPNHLQNVVKLMVAS</sequence>
<proteinExistence type="inferred from homology"/>